<comment type="caution">
    <text evidence="1">The sequence shown here is derived from an EMBL/GenBank/DDBJ whole genome shotgun (WGS) entry which is preliminary data.</text>
</comment>
<reference evidence="1" key="1">
    <citation type="journal article" date="2019" name="bioRxiv">
        <title>The Genome of the Zebra Mussel, Dreissena polymorpha: A Resource for Invasive Species Research.</title>
        <authorList>
            <person name="McCartney M.A."/>
            <person name="Auch B."/>
            <person name="Kono T."/>
            <person name="Mallez S."/>
            <person name="Zhang Y."/>
            <person name="Obille A."/>
            <person name="Becker A."/>
            <person name="Abrahante J.E."/>
            <person name="Garbe J."/>
            <person name="Badalamenti J.P."/>
            <person name="Herman A."/>
            <person name="Mangelson H."/>
            <person name="Liachko I."/>
            <person name="Sullivan S."/>
            <person name="Sone E.D."/>
            <person name="Koren S."/>
            <person name="Silverstein K.A.T."/>
            <person name="Beckman K.B."/>
            <person name="Gohl D.M."/>
        </authorList>
    </citation>
    <scope>NUCLEOTIDE SEQUENCE</scope>
    <source>
        <strain evidence="1">Duluth1</strain>
        <tissue evidence="1">Whole animal</tissue>
    </source>
</reference>
<gene>
    <name evidence="1" type="ORF">DPMN_148690</name>
</gene>
<name>A0A9D4FAF1_DREPO</name>
<dbReference type="Proteomes" id="UP000828390">
    <property type="component" value="Unassembled WGS sequence"/>
</dbReference>
<evidence type="ECO:0000313" key="2">
    <source>
        <dbReference type="Proteomes" id="UP000828390"/>
    </source>
</evidence>
<sequence length="208" mass="23195">MIMSSRGATSTLSSMPFSSWSWMASLEHGTPCHRRPYDPVQLGASCPQLELCGVSTSFPTQPVQVPALTKYVLCSLDKRHKHMMKAPYVHWICQIQLSRLLKIRKQAVKQACCTGKQVTPHTFNPLIVNAPSCDERTPTRSTMRYHKHPNQGILQSMIAPETIALGACHEGFCHRGSLVVGRSLEENTHPREAIDASVYDKTPSEKKV</sequence>
<reference evidence="1" key="2">
    <citation type="submission" date="2020-11" db="EMBL/GenBank/DDBJ databases">
        <authorList>
            <person name="McCartney M.A."/>
            <person name="Auch B."/>
            <person name="Kono T."/>
            <person name="Mallez S."/>
            <person name="Becker A."/>
            <person name="Gohl D.M."/>
            <person name="Silverstein K.A.T."/>
            <person name="Koren S."/>
            <person name="Bechman K.B."/>
            <person name="Herman A."/>
            <person name="Abrahante J.E."/>
            <person name="Garbe J."/>
        </authorList>
    </citation>
    <scope>NUCLEOTIDE SEQUENCE</scope>
    <source>
        <strain evidence="1">Duluth1</strain>
        <tissue evidence="1">Whole animal</tissue>
    </source>
</reference>
<evidence type="ECO:0000313" key="1">
    <source>
        <dbReference type="EMBL" id="KAH3795143.1"/>
    </source>
</evidence>
<accession>A0A9D4FAF1</accession>
<proteinExistence type="predicted"/>
<organism evidence="1 2">
    <name type="scientific">Dreissena polymorpha</name>
    <name type="common">Zebra mussel</name>
    <name type="synonym">Mytilus polymorpha</name>
    <dbReference type="NCBI Taxonomy" id="45954"/>
    <lineage>
        <taxon>Eukaryota</taxon>
        <taxon>Metazoa</taxon>
        <taxon>Spiralia</taxon>
        <taxon>Lophotrochozoa</taxon>
        <taxon>Mollusca</taxon>
        <taxon>Bivalvia</taxon>
        <taxon>Autobranchia</taxon>
        <taxon>Heteroconchia</taxon>
        <taxon>Euheterodonta</taxon>
        <taxon>Imparidentia</taxon>
        <taxon>Neoheterodontei</taxon>
        <taxon>Myida</taxon>
        <taxon>Dreissenoidea</taxon>
        <taxon>Dreissenidae</taxon>
        <taxon>Dreissena</taxon>
    </lineage>
</organism>
<dbReference type="AlphaFoldDB" id="A0A9D4FAF1"/>
<dbReference type="EMBL" id="JAIWYP010000007">
    <property type="protein sequence ID" value="KAH3795143.1"/>
    <property type="molecule type" value="Genomic_DNA"/>
</dbReference>
<protein>
    <submittedName>
        <fullName evidence="1">Uncharacterized protein</fullName>
    </submittedName>
</protein>
<keyword evidence="2" id="KW-1185">Reference proteome</keyword>